<name>A0ACB9T976_HOLOL</name>
<dbReference type="EMBL" id="CM043018">
    <property type="protein sequence ID" value="KAI4463240.1"/>
    <property type="molecule type" value="Genomic_DNA"/>
</dbReference>
<proteinExistence type="predicted"/>
<keyword evidence="1" id="KW-0238">DNA-binding</keyword>
<organism evidence="1 2">
    <name type="scientific">Holotrichia oblita</name>
    <name type="common">Chafer beetle</name>
    <dbReference type="NCBI Taxonomy" id="644536"/>
    <lineage>
        <taxon>Eukaryota</taxon>
        <taxon>Metazoa</taxon>
        <taxon>Ecdysozoa</taxon>
        <taxon>Arthropoda</taxon>
        <taxon>Hexapoda</taxon>
        <taxon>Insecta</taxon>
        <taxon>Pterygota</taxon>
        <taxon>Neoptera</taxon>
        <taxon>Endopterygota</taxon>
        <taxon>Coleoptera</taxon>
        <taxon>Polyphaga</taxon>
        <taxon>Scarabaeiformia</taxon>
        <taxon>Scarabaeidae</taxon>
        <taxon>Melolonthinae</taxon>
        <taxon>Holotrichia</taxon>
    </lineage>
</organism>
<accession>A0ACB9T976</accession>
<protein>
    <submittedName>
        <fullName evidence="1">Tc5 transposase dna-binding domain</fullName>
    </submittedName>
</protein>
<keyword evidence="2" id="KW-1185">Reference proteome</keyword>
<sequence>MTEPVDLLVDGKQVTLSQILDFIDGNEDAIPYSGVKVNILPPTNATGDITDEDSGDEENPRIDNVPGSQLNAPAFIATLDNGLDPERDNAESETFTKKSKTTRIRRRMEYQWENADLVQRNSDWPLYHTAKYKERTPLEYFQVFFDSEMIQMMVKYTNRYANQRNRNGDISEDEMQCFIAVLLLSGYVVLPRKELYWETSVDTHNTMVSEAISRDRFKFIMTNLHVCDNTKLNTNDKFAKVRKLIKNINQKCIDNIPHTQAHSVDESMVPYFGKHGTKQFIKGKPIRYGYKFWCGGTSTGYLAWLEPYQGAGTLLGSYDGKGLGYSVVMTYADLLPKDFPYEIYFDNFFTSIHLLEDLYQQNIRATGTIRSNRIMNCNIMKSDVLKKRPRGEFDFRSDESKRLLICTWNDNSVVTIATLSGLIQAKPVQRKGRKRPRTADPQKSKLHLFAYKYWISHTQGKQTVCKDAFKSVHGVTDDRVRRLTKLLAEDKVPKDLRGISLSGNSKSRELIDRIKWHIESFPVKDCHYTSRSYRYLSEKLNVKIMHQLFLEKFPGSDITMPKIKNKLKYSKQYSEENLQKALQAVNGGMSKIKASELYNVPRSTIQFRLSNKFSNKTSHGPSPYLTEVEEDVLVKWIIESQQKGFPRRKDDLQEAVKEFFDKTGRDNPFKDNCPGKGWYARFLRRHPVVAHRTPEAVTAANPSRIFNGDETGFQLCAKQKYDLAPKGCKNVYEIDSGNAKSSITVMFTFSASGEVTPPMIIHPLKHMMPKIRESVPDEYGIGLSDNGKAEVFYEYISNVLYPYLEKQLAIDSQDVESVFSTSTDATNGDIAQENNKDLYQAYESRNPGHVRQIFQCKEVESLFRRVRDAEHTDKVEIKAIVDLLYLARVYRVRLATSVSLIPYLVTLVGTPGIQSESSNSDKISDAEDDSDIEDEEELVNEHTTLPMNRDLADDWNTCTMNTRNIPFTGSEKIEVPFDTLNANRLL</sequence>
<gene>
    <name evidence="1" type="ORF">MML48_4g00000637</name>
</gene>
<evidence type="ECO:0000313" key="1">
    <source>
        <dbReference type="EMBL" id="KAI4463240.1"/>
    </source>
</evidence>
<comment type="caution">
    <text evidence="1">The sequence shown here is derived from an EMBL/GenBank/DDBJ whole genome shotgun (WGS) entry which is preliminary data.</text>
</comment>
<reference evidence="1" key="1">
    <citation type="submission" date="2022-04" db="EMBL/GenBank/DDBJ databases">
        <title>Chromosome-scale genome assembly of Holotrichia oblita Faldermann.</title>
        <authorList>
            <person name="Rongchong L."/>
        </authorList>
    </citation>
    <scope>NUCLEOTIDE SEQUENCE</scope>
    <source>
        <strain evidence="1">81SQS9</strain>
    </source>
</reference>
<evidence type="ECO:0000313" key="2">
    <source>
        <dbReference type="Proteomes" id="UP001056778"/>
    </source>
</evidence>
<dbReference type="Proteomes" id="UP001056778">
    <property type="component" value="Chromosome 4"/>
</dbReference>